<organism evidence="1 2">
    <name type="scientific">Hypoxylon rubiginosum</name>
    <dbReference type="NCBI Taxonomy" id="110542"/>
    <lineage>
        <taxon>Eukaryota</taxon>
        <taxon>Fungi</taxon>
        <taxon>Dikarya</taxon>
        <taxon>Ascomycota</taxon>
        <taxon>Pezizomycotina</taxon>
        <taxon>Sordariomycetes</taxon>
        <taxon>Xylariomycetidae</taxon>
        <taxon>Xylariales</taxon>
        <taxon>Hypoxylaceae</taxon>
        <taxon>Hypoxylon</taxon>
    </lineage>
</organism>
<gene>
    <name evidence="1" type="ORF">F4821DRAFT_263057</name>
</gene>
<evidence type="ECO:0000313" key="1">
    <source>
        <dbReference type="EMBL" id="KAI6083321.1"/>
    </source>
</evidence>
<proteinExistence type="predicted"/>
<name>A0ACC0CSC7_9PEZI</name>
<dbReference type="Proteomes" id="UP001497680">
    <property type="component" value="Unassembled WGS sequence"/>
</dbReference>
<reference evidence="1 2" key="1">
    <citation type="journal article" date="2022" name="New Phytol.">
        <title>Ecological generalism drives hyperdiversity of secondary metabolite gene clusters in xylarialean endophytes.</title>
        <authorList>
            <person name="Franco M.E.E."/>
            <person name="Wisecaver J.H."/>
            <person name="Arnold A.E."/>
            <person name="Ju Y.M."/>
            <person name="Slot J.C."/>
            <person name="Ahrendt S."/>
            <person name="Moore L.P."/>
            <person name="Eastman K.E."/>
            <person name="Scott K."/>
            <person name="Konkel Z."/>
            <person name="Mondo S.J."/>
            <person name="Kuo A."/>
            <person name="Hayes R.D."/>
            <person name="Haridas S."/>
            <person name="Andreopoulos B."/>
            <person name="Riley R."/>
            <person name="LaButti K."/>
            <person name="Pangilinan J."/>
            <person name="Lipzen A."/>
            <person name="Amirebrahimi M."/>
            <person name="Yan J."/>
            <person name="Adam C."/>
            <person name="Keymanesh K."/>
            <person name="Ng V."/>
            <person name="Louie K."/>
            <person name="Northen T."/>
            <person name="Drula E."/>
            <person name="Henrissat B."/>
            <person name="Hsieh H.M."/>
            <person name="Youens-Clark K."/>
            <person name="Lutzoni F."/>
            <person name="Miadlikowska J."/>
            <person name="Eastwood D.C."/>
            <person name="Hamelin R.C."/>
            <person name="Grigoriev I.V."/>
            <person name="U'Ren J.M."/>
        </authorList>
    </citation>
    <scope>NUCLEOTIDE SEQUENCE [LARGE SCALE GENOMIC DNA]</scope>
    <source>
        <strain evidence="1 2">ER1909</strain>
    </source>
</reference>
<comment type="caution">
    <text evidence="1">The sequence shown here is derived from an EMBL/GenBank/DDBJ whole genome shotgun (WGS) entry which is preliminary data.</text>
</comment>
<sequence>MDTHLQSVLQAWVDQAHEADAKDHRRQQGNVILASAYGSRCLNRYVKSRPGQPVDDPVRRLIPRCHDVGHLKRHPVLKGGRTEPAAAAVSASTSAHPEPGPSQNDASQSNGSLGDAPQGAIEKSGLAVDTSSPVQTPAVATADAARDRDRPVETYERLRSGSNHETHEMVQPDTNLSELAVSGYPRNEVAHVKAEPVETHDLLDTAASSASAAAEPARPATPSGAGASAKGVKDVVPVVLRKRPSDNPEPSASAPPPSKKLRDIAENIYPFLRHLNSEQLIHVTLLVTQRQNSDKPAPDRLFDASKALKILKESVTYLPRPARVLERPLDSAPSEVLEDISTALVVRLEKVDEALFSITGWKIKPNDPEEEVDMTQGGSRPSPAGLEGPDDPFNDQIPLRSRPPTIVEVAKFTTVFEYYFDEDVYQLLPGGRRLRDLSKMSRQEDASVRLRSLEAFFYLRDLAAKFTTLCLFLKFCVKVVSGSGSGTAEKDEKARRVFARTRALQSVADRLGCILDTSQCTVMYEGMKDVAGPVRPLIESLLESWGEISIIKFIMGDQWSPPEIIT</sequence>
<protein>
    <submittedName>
        <fullName evidence="1">Uncharacterized protein</fullName>
    </submittedName>
</protein>
<evidence type="ECO:0000313" key="2">
    <source>
        <dbReference type="Proteomes" id="UP001497680"/>
    </source>
</evidence>
<keyword evidence="2" id="KW-1185">Reference proteome</keyword>
<dbReference type="EMBL" id="MU394354">
    <property type="protein sequence ID" value="KAI6083321.1"/>
    <property type="molecule type" value="Genomic_DNA"/>
</dbReference>
<accession>A0ACC0CSC7</accession>